<keyword evidence="7" id="KW-0812">Transmembrane</keyword>
<dbReference type="PANTHER" id="PTHR30627:SF2">
    <property type="entry name" value="PEPTIDOGLYCAN D,D-TRANSPEPTIDASE MRDA"/>
    <property type="match status" value="1"/>
</dbReference>
<name>A0A2W5N568_RHOSU</name>
<dbReference type="Pfam" id="PF00905">
    <property type="entry name" value="Transpeptidase"/>
    <property type="match status" value="1"/>
</dbReference>
<dbReference type="InterPro" id="IPR005311">
    <property type="entry name" value="PBP_dimer"/>
</dbReference>
<keyword evidence="10" id="KW-0573">Peptidoglycan synthesis</keyword>
<reference evidence="17 18" key="1">
    <citation type="submission" date="2017-08" db="EMBL/GenBank/DDBJ databases">
        <title>Infants hospitalized years apart are colonized by the same room-sourced microbial strains.</title>
        <authorList>
            <person name="Brooks B."/>
            <person name="Olm M.R."/>
            <person name="Firek B.A."/>
            <person name="Baker R."/>
            <person name="Thomas B.C."/>
            <person name="Morowitz M.J."/>
            <person name="Banfield J.F."/>
        </authorList>
    </citation>
    <scope>NUCLEOTIDE SEQUENCE [LARGE SCALE GENOMIC DNA]</scope>
    <source>
        <strain evidence="17">S2_005_002_R2_34</strain>
    </source>
</reference>
<evidence type="ECO:0000256" key="11">
    <source>
        <dbReference type="ARBA" id="ARBA00022989"/>
    </source>
</evidence>
<comment type="subcellular location">
    <subcellularLocation>
        <location evidence="2">Cell membrane</location>
    </subcellularLocation>
    <subcellularLocation>
        <location evidence="1">Membrane</location>
        <topology evidence="1">Single-pass membrane protein</topology>
    </subcellularLocation>
</comment>
<evidence type="ECO:0000313" key="17">
    <source>
        <dbReference type="EMBL" id="PZQ48566.1"/>
    </source>
</evidence>
<evidence type="ECO:0000256" key="10">
    <source>
        <dbReference type="ARBA" id="ARBA00022984"/>
    </source>
</evidence>
<organism evidence="17 18">
    <name type="scientific">Rhodovulum sulfidophilum</name>
    <name type="common">Rhodobacter sulfidophilus</name>
    <dbReference type="NCBI Taxonomy" id="35806"/>
    <lineage>
        <taxon>Bacteria</taxon>
        <taxon>Pseudomonadati</taxon>
        <taxon>Pseudomonadota</taxon>
        <taxon>Alphaproteobacteria</taxon>
        <taxon>Rhodobacterales</taxon>
        <taxon>Paracoccaceae</taxon>
        <taxon>Rhodovulum</taxon>
    </lineage>
</organism>
<keyword evidence="4" id="KW-0997">Cell inner membrane</keyword>
<dbReference type="GO" id="GO:0009252">
    <property type="term" value="P:peptidoglycan biosynthetic process"/>
    <property type="evidence" value="ECO:0007669"/>
    <property type="project" value="UniProtKB-KW"/>
</dbReference>
<evidence type="ECO:0000256" key="13">
    <source>
        <dbReference type="ARBA" id="ARBA00023316"/>
    </source>
</evidence>
<proteinExistence type="predicted"/>
<dbReference type="Gene3D" id="3.90.1310.10">
    <property type="entry name" value="Penicillin-binding protein 2a (Domain 2)"/>
    <property type="match status" value="1"/>
</dbReference>
<sequence length="643" mass="68963">MSDAPPPRITRRALMLLGLQLGVVGVLGWRMRDLQLLQHERYAMLADENRINLRLIPPARGLVTDRNGVPLAVNRQNYRVSLVREQAGDPEAILDRLAEVIPIDAETRERTLREIASRSAFVPVTVAEHLTWDDIARVSANAPVLPGVVAEVGLSRFYPLGRDTGHVVGYVGPVSESDLAKLEDPDPLLRIPRFQIGKTGVEQRLEDTLRGEAGTLRIEVSAAGRVMRELGRVEGTAGQDLTLTLDEGLQRYAMSRMEGESAAAVVIDVANGDIVALASAPGFDPNSFVFGIGSTEWNALLNDEHRPLAAKAVTGAYPPGSTFKPVVALAALAAGVISPGDTVYCPGFTQLGNRRFHCWKHGGHGTVDLRKSLSQSCDCYYYEVARRVGADAISSMAHRLGLGARPDLPLPAVAAGLMPDRAWKTAARKEGWTVGDSFNYGIGQGFTLASPLQLAVMTARVASGNAVVPRLVREVGGVPVAADPPDSLGLDPRHLAAVRNGVFAVSNEGTAYRSRLVEPLMAGKTGTSQVRVITAAERARGVTKNEQLPWNRRDHALFIAYAPYDAPRYAIAQIVEHGGGGSAVAAPIARDILAYALYGGLPPLEAYPPEQRKAIEEQRAKMPAAEAVPPEPTAPGTTPRDRA</sequence>
<gene>
    <name evidence="17" type="primary">mrdA</name>
    <name evidence="17" type="ORF">DI556_13985</name>
</gene>
<evidence type="ECO:0000256" key="1">
    <source>
        <dbReference type="ARBA" id="ARBA00004167"/>
    </source>
</evidence>
<feature type="region of interest" description="Disordered" evidence="14">
    <location>
        <begin position="607"/>
        <end position="643"/>
    </location>
</feature>
<dbReference type="InterPro" id="IPR012338">
    <property type="entry name" value="Beta-lactam/transpept-like"/>
</dbReference>
<feature type="domain" description="Penicillin-binding protein transpeptidase" evidence="15">
    <location>
        <begin position="263"/>
        <end position="593"/>
    </location>
</feature>
<keyword evidence="13" id="KW-0961">Cell wall biogenesis/degradation</keyword>
<feature type="compositionally biased region" description="Low complexity" evidence="14">
    <location>
        <begin position="623"/>
        <end position="643"/>
    </location>
</feature>
<dbReference type="GO" id="GO:0009002">
    <property type="term" value="F:serine-type D-Ala-D-Ala carboxypeptidase activity"/>
    <property type="evidence" value="ECO:0007669"/>
    <property type="project" value="InterPro"/>
</dbReference>
<keyword evidence="8" id="KW-0378">Hydrolase</keyword>
<dbReference type="InterPro" id="IPR036138">
    <property type="entry name" value="PBP_dimer_sf"/>
</dbReference>
<keyword evidence="5" id="KW-0121">Carboxypeptidase</keyword>
<dbReference type="GO" id="GO:0008658">
    <property type="term" value="F:penicillin binding"/>
    <property type="evidence" value="ECO:0007669"/>
    <property type="project" value="InterPro"/>
</dbReference>
<evidence type="ECO:0000256" key="5">
    <source>
        <dbReference type="ARBA" id="ARBA00022645"/>
    </source>
</evidence>
<evidence type="ECO:0000256" key="7">
    <source>
        <dbReference type="ARBA" id="ARBA00022692"/>
    </source>
</evidence>
<dbReference type="SUPFAM" id="SSF56601">
    <property type="entry name" value="beta-lactamase/transpeptidase-like"/>
    <property type="match status" value="1"/>
</dbReference>
<dbReference type="GO" id="GO:0071555">
    <property type="term" value="P:cell wall organization"/>
    <property type="evidence" value="ECO:0007669"/>
    <property type="project" value="UniProtKB-KW"/>
</dbReference>
<dbReference type="Gene3D" id="3.40.710.10">
    <property type="entry name" value="DD-peptidase/beta-lactamase superfamily"/>
    <property type="match status" value="1"/>
</dbReference>
<dbReference type="EMBL" id="QFPW01000011">
    <property type="protein sequence ID" value="PZQ48566.1"/>
    <property type="molecule type" value="Genomic_DNA"/>
</dbReference>
<dbReference type="GO" id="GO:0008360">
    <property type="term" value="P:regulation of cell shape"/>
    <property type="evidence" value="ECO:0007669"/>
    <property type="project" value="UniProtKB-KW"/>
</dbReference>
<dbReference type="InterPro" id="IPR050515">
    <property type="entry name" value="Beta-lactam/transpept"/>
</dbReference>
<evidence type="ECO:0000256" key="4">
    <source>
        <dbReference type="ARBA" id="ARBA00022519"/>
    </source>
</evidence>
<keyword evidence="11" id="KW-1133">Transmembrane helix</keyword>
<evidence type="ECO:0000256" key="2">
    <source>
        <dbReference type="ARBA" id="ARBA00004236"/>
    </source>
</evidence>
<evidence type="ECO:0000256" key="12">
    <source>
        <dbReference type="ARBA" id="ARBA00023136"/>
    </source>
</evidence>
<keyword evidence="12" id="KW-0472">Membrane</keyword>
<accession>A0A2W5N568</accession>
<dbReference type="InterPro" id="IPR001460">
    <property type="entry name" value="PCN-bd_Tpept"/>
</dbReference>
<dbReference type="GO" id="GO:0006508">
    <property type="term" value="P:proteolysis"/>
    <property type="evidence" value="ECO:0007669"/>
    <property type="project" value="UniProtKB-KW"/>
</dbReference>
<evidence type="ECO:0000256" key="3">
    <source>
        <dbReference type="ARBA" id="ARBA00022475"/>
    </source>
</evidence>
<evidence type="ECO:0000259" key="15">
    <source>
        <dbReference type="Pfam" id="PF00905"/>
    </source>
</evidence>
<evidence type="ECO:0000256" key="9">
    <source>
        <dbReference type="ARBA" id="ARBA00022960"/>
    </source>
</evidence>
<dbReference type="GO" id="GO:0005886">
    <property type="term" value="C:plasma membrane"/>
    <property type="evidence" value="ECO:0007669"/>
    <property type="project" value="UniProtKB-SubCell"/>
</dbReference>
<dbReference type="GO" id="GO:0071972">
    <property type="term" value="F:peptidoglycan L,D-transpeptidase activity"/>
    <property type="evidence" value="ECO:0007669"/>
    <property type="project" value="TreeGrafter"/>
</dbReference>
<dbReference type="AlphaFoldDB" id="A0A2W5N568"/>
<evidence type="ECO:0000313" key="18">
    <source>
        <dbReference type="Proteomes" id="UP000249185"/>
    </source>
</evidence>
<keyword evidence="9" id="KW-0133">Cell shape</keyword>
<dbReference type="Proteomes" id="UP000249185">
    <property type="component" value="Unassembled WGS sequence"/>
</dbReference>
<evidence type="ECO:0000256" key="6">
    <source>
        <dbReference type="ARBA" id="ARBA00022670"/>
    </source>
</evidence>
<feature type="compositionally biased region" description="Basic and acidic residues" evidence="14">
    <location>
        <begin position="610"/>
        <end position="620"/>
    </location>
</feature>
<feature type="domain" description="Penicillin-binding protein dimerisation" evidence="16">
    <location>
        <begin position="56"/>
        <end position="229"/>
    </location>
</feature>
<evidence type="ECO:0000256" key="8">
    <source>
        <dbReference type="ARBA" id="ARBA00022801"/>
    </source>
</evidence>
<evidence type="ECO:0000259" key="16">
    <source>
        <dbReference type="Pfam" id="PF03717"/>
    </source>
</evidence>
<protein>
    <submittedName>
        <fullName evidence="17">Penicillin-binding protein 2</fullName>
    </submittedName>
</protein>
<dbReference type="Gene3D" id="3.30.1390.30">
    <property type="entry name" value="Penicillin-binding protein 2a, domain 3"/>
    <property type="match status" value="1"/>
</dbReference>
<keyword evidence="6" id="KW-0645">Protease</keyword>
<dbReference type="NCBIfam" id="TIGR03423">
    <property type="entry name" value="pbp2_mrdA"/>
    <property type="match status" value="1"/>
</dbReference>
<dbReference type="SUPFAM" id="SSF56519">
    <property type="entry name" value="Penicillin binding protein dimerisation domain"/>
    <property type="match status" value="1"/>
</dbReference>
<evidence type="ECO:0000256" key="14">
    <source>
        <dbReference type="SAM" id="MobiDB-lite"/>
    </source>
</evidence>
<dbReference type="Pfam" id="PF03717">
    <property type="entry name" value="PBP_dimer"/>
    <property type="match status" value="1"/>
</dbReference>
<dbReference type="PANTHER" id="PTHR30627">
    <property type="entry name" value="PEPTIDOGLYCAN D,D-TRANSPEPTIDASE"/>
    <property type="match status" value="1"/>
</dbReference>
<comment type="caution">
    <text evidence="17">The sequence shown here is derived from an EMBL/GenBank/DDBJ whole genome shotgun (WGS) entry which is preliminary data.</text>
</comment>
<keyword evidence="3" id="KW-1003">Cell membrane</keyword>
<dbReference type="InterPro" id="IPR017790">
    <property type="entry name" value="Penicillin-binding_protein_2"/>
</dbReference>